<dbReference type="InterPro" id="IPR053137">
    <property type="entry name" value="NLR-like"/>
</dbReference>
<evidence type="ECO:0000313" key="4">
    <source>
        <dbReference type="Proteomes" id="UP000198802"/>
    </source>
</evidence>
<dbReference type="RefSeq" id="WP_091283195.1">
    <property type="nucleotide sequence ID" value="NZ_FAOZ01000026.1"/>
</dbReference>
<dbReference type="Pfam" id="PF13424">
    <property type="entry name" value="TPR_12"/>
    <property type="match status" value="2"/>
</dbReference>
<dbReference type="PANTHER" id="PTHR46082:SF6">
    <property type="entry name" value="AAA+ ATPASE DOMAIN-CONTAINING PROTEIN-RELATED"/>
    <property type="match status" value="1"/>
</dbReference>
<dbReference type="Gene3D" id="1.25.40.10">
    <property type="entry name" value="Tetratricopeptide repeat domain"/>
    <property type="match status" value="1"/>
</dbReference>
<reference evidence="4" key="1">
    <citation type="submission" date="2015-11" db="EMBL/GenBank/DDBJ databases">
        <authorList>
            <person name="Varghese N."/>
        </authorList>
    </citation>
    <scope>NUCLEOTIDE SEQUENCE [LARGE SCALE GENOMIC DNA]</scope>
    <source>
        <strain evidence="4">DSM 45899</strain>
    </source>
</reference>
<evidence type="ECO:0000259" key="2">
    <source>
        <dbReference type="SMART" id="SM00255"/>
    </source>
</evidence>
<dbReference type="GO" id="GO:0043531">
    <property type="term" value="F:ADP binding"/>
    <property type="evidence" value="ECO:0007669"/>
    <property type="project" value="InterPro"/>
</dbReference>
<gene>
    <name evidence="3" type="ORF">Ga0074812_12627</name>
</gene>
<organism evidence="3 4">
    <name type="scientific">Parafrankia irregularis</name>
    <dbReference type="NCBI Taxonomy" id="795642"/>
    <lineage>
        <taxon>Bacteria</taxon>
        <taxon>Bacillati</taxon>
        <taxon>Actinomycetota</taxon>
        <taxon>Actinomycetes</taxon>
        <taxon>Frankiales</taxon>
        <taxon>Frankiaceae</taxon>
        <taxon>Parafrankia</taxon>
    </lineage>
</organism>
<dbReference type="Pfam" id="PF13374">
    <property type="entry name" value="TPR_10"/>
    <property type="match status" value="1"/>
</dbReference>
<dbReference type="Pfam" id="PF13676">
    <property type="entry name" value="TIR_2"/>
    <property type="match status" value="1"/>
</dbReference>
<dbReference type="Gene3D" id="3.40.50.300">
    <property type="entry name" value="P-loop containing nucleotide triphosphate hydrolases"/>
    <property type="match status" value="1"/>
</dbReference>
<feature type="domain" description="TIR" evidence="2">
    <location>
        <begin position="16"/>
        <end position="145"/>
    </location>
</feature>
<dbReference type="Proteomes" id="UP000198802">
    <property type="component" value="Unassembled WGS sequence"/>
</dbReference>
<keyword evidence="4" id="KW-1185">Reference proteome</keyword>
<dbReference type="InterPro" id="IPR011990">
    <property type="entry name" value="TPR-like_helical_dom_sf"/>
</dbReference>
<name>A0A0S4QW72_9ACTN</name>
<evidence type="ECO:0000256" key="1">
    <source>
        <dbReference type="SAM" id="MobiDB-lite"/>
    </source>
</evidence>
<dbReference type="InterPro" id="IPR035897">
    <property type="entry name" value="Toll_tir_struct_dom_sf"/>
</dbReference>
<dbReference type="EMBL" id="FAOZ01000026">
    <property type="protein sequence ID" value="CUU59250.1"/>
    <property type="molecule type" value="Genomic_DNA"/>
</dbReference>
<feature type="compositionally biased region" description="Pro residues" evidence="1">
    <location>
        <begin position="149"/>
        <end position="159"/>
    </location>
</feature>
<dbReference type="NCBIfam" id="NF040586">
    <property type="entry name" value="FxSxx_TPR"/>
    <property type="match status" value="1"/>
</dbReference>
<protein>
    <submittedName>
        <fullName evidence="3">NB-ARC domain-containing protein</fullName>
    </submittedName>
</protein>
<proteinExistence type="predicted"/>
<feature type="region of interest" description="Disordered" evidence="1">
    <location>
        <begin position="147"/>
        <end position="166"/>
    </location>
</feature>
<sequence>MGTGVPAADGADTSSGLDFFVSYTPADRVWAEWIAWQLEAAGYRTTIGAWDFTAGSHVAHTTHRAISTGRTVAVLSQAYLCSVEGNAEWQAAWTADPSGRDRRLLVVRVQDCAPPGLLGPLAGVDLFDLDEDDARTRLLAAVTGQRAKPPWPPAFPGPPQMAGQAGERPRFPGLPPVWNVPARLATFTGRRHLLDAVHTGLSTPGGRVAVTALRGLGGVGKTQLAIEYAWRHAGDYQLVWWINAEQHALIADQLAALAASLELPATGNTPADAAAVLTALTRRDHWLLIFDNAGSAEALRRWLPAAPTGHVLLTSRAPQWGALATPVDVDVFDTDDALAFLTRRVPDLTEATTPGPARRLGTSLIEELGGLPLALEQAAAYLEATGTTPDRYLHAFRSRRTTMLAQGKDLAYDGTIDTCWSLALERLNTHNPDAAWLLTLTAHLGPDPIPLAWLTPEFLTRPTTSTDSTLGPDLDTLVGDLRRYSLIRRDKHHIQIHRLVAAVVRARTTFPAAAHTRRLLTNARPTTDHRDPTGWPDWAELAAHTLTAPGLDPTHDPAADHDPPTRALLLSITDYLRIRADYHTALALARDLHHRWAEVLGPDDPDTLRSASGLAMVLALAGERQTARQIYEDTLTRQQQILGPDHPDTLHTASGVAGVLFVIGEHQAARQLHEDTLTRQRQIPGPDHPDTLHTASGLAAVLAAMGELQAARQLHEDTLTRQRQTLGPDDFDTMSTASGLATVLATLGERQAARQLFEDTLTRRRRTLGPAHPDTLFTAIGLAMVLAAVGELQAARQLLEDTVTRRRRILGPDDPVALQAEEALRWLKLPAVRLLSRWRKLIGAARPLPTDRNPSIGPNTG</sequence>
<accession>A0A0S4QW72</accession>
<dbReference type="PANTHER" id="PTHR46082">
    <property type="entry name" value="ATP/GTP-BINDING PROTEIN-RELATED"/>
    <property type="match status" value="1"/>
</dbReference>
<dbReference type="SUPFAM" id="SSF52540">
    <property type="entry name" value="P-loop containing nucleoside triphosphate hydrolases"/>
    <property type="match status" value="1"/>
</dbReference>
<dbReference type="GO" id="GO:0007165">
    <property type="term" value="P:signal transduction"/>
    <property type="evidence" value="ECO:0007669"/>
    <property type="project" value="InterPro"/>
</dbReference>
<dbReference type="InterPro" id="IPR000157">
    <property type="entry name" value="TIR_dom"/>
</dbReference>
<dbReference type="InterPro" id="IPR027417">
    <property type="entry name" value="P-loop_NTPase"/>
</dbReference>
<dbReference type="SUPFAM" id="SSF48452">
    <property type="entry name" value="TPR-like"/>
    <property type="match status" value="2"/>
</dbReference>
<dbReference type="Pfam" id="PF25000">
    <property type="entry name" value="DUF7779"/>
    <property type="match status" value="1"/>
</dbReference>
<dbReference type="AlphaFoldDB" id="A0A0S4QW72"/>
<evidence type="ECO:0000313" key="3">
    <source>
        <dbReference type="EMBL" id="CUU59250.1"/>
    </source>
</evidence>
<dbReference type="SMART" id="SM00255">
    <property type="entry name" value="TIR"/>
    <property type="match status" value="1"/>
</dbReference>
<dbReference type="InterPro" id="IPR056681">
    <property type="entry name" value="DUF7779"/>
</dbReference>
<dbReference type="Gene3D" id="3.40.50.10140">
    <property type="entry name" value="Toll/interleukin-1 receptor homology (TIR) domain"/>
    <property type="match status" value="1"/>
</dbReference>
<dbReference type="SUPFAM" id="SSF52200">
    <property type="entry name" value="Toll/Interleukin receptor TIR domain"/>
    <property type="match status" value="1"/>
</dbReference>